<keyword evidence="4" id="KW-0408">Iron</keyword>
<evidence type="ECO:0000256" key="5">
    <source>
        <dbReference type="ARBA" id="ARBA00023014"/>
    </source>
</evidence>
<dbReference type="GO" id="GO:0031419">
    <property type="term" value="F:cobalamin binding"/>
    <property type="evidence" value="ECO:0007669"/>
    <property type="project" value="InterPro"/>
</dbReference>
<dbReference type="Pfam" id="PF02310">
    <property type="entry name" value="B12-binding"/>
    <property type="match status" value="1"/>
</dbReference>
<feature type="non-terminal residue" evidence="7">
    <location>
        <position position="178"/>
    </location>
</feature>
<feature type="domain" description="B12-binding" evidence="6">
    <location>
        <begin position="34"/>
        <end position="130"/>
    </location>
</feature>
<reference evidence="7" key="1">
    <citation type="journal article" date="2015" name="Nature">
        <title>Complex archaea that bridge the gap between prokaryotes and eukaryotes.</title>
        <authorList>
            <person name="Spang A."/>
            <person name="Saw J.H."/>
            <person name="Jorgensen S.L."/>
            <person name="Zaremba-Niedzwiedzka K."/>
            <person name="Martijn J."/>
            <person name="Lind A.E."/>
            <person name="van Eijk R."/>
            <person name="Schleper C."/>
            <person name="Guy L."/>
            <person name="Ettema T.J."/>
        </authorList>
    </citation>
    <scope>NUCLEOTIDE SEQUENCE</scope>
</reference>
<comment type="cofactor">
    <cofactor evidence="1">
        <name>[4Fe-4S] cluster</name>
        <dbReference type="ChEBI" id="CHEBI:49883"/>
    </cofactor>
</comment>
<protein>
    <recommendedName>
        <fullName evidence="6">B12-binding domain-containing protein</fullName>
    </recommendedName>
</protein>
<name>A0A0F9KKE3_9ZZZZ</name>
<sequence length="178" mass="20047">MKNKIIKVLPVFPSFPDTFWSFKHSMDIVGKKAVMTPTGLLTVMAMLPEEFEAQKLVDLNVEPLTDEHIRNTDYIFTSSMIVQEKSHNEIVERAHSLGKKVVAGGPFPTTRPDRTGADYNITGEAEVTLRPFLEADLKSNGSNLRRDWTEKNVEKGLVELTKGGKPIITHTPLTRWDL</sequence>
<evidence type="ECO:0000313" key="7">
    <source>
        <dbReference type="EMBL" id="KKM82413.1"/>
    </source>
</evidence>
<keyword evidence="5" id="KW-0411">Iron-sulfur</keyword>
<evidence type="ECO:0000256" key="1">
    <source>
        <dbReference type="ARBA" id="ARBA00001966"/>
    </source>
</evidence>
<dbReference type="PANTHER" id="PTHR43409:SF3">
    <property type="entry name" value="HYPOTHETICAL METHYLTRANSFERASE"/>
    <property type="match status" value="1"/>
</dbReference>
<dbReference type="GO" id="GO:0051536">
    <property type="term" value="F:iron-sulfur cluster binding"/>
    <property type="evidence" value="ECO:0007669"/>
    <property type="project" value="UniProtKB-KW"/>
</dbReference>
<dbReference type="GO" id="GO:0046872">
    <property type="term" value="F:metal ion binding"/>
    <property type="evidence" value="ECO:0007669"/>
    <property type="project" value="UniProtKB-KW"/>
</dbReference>
<evidence type="ECO:0000256" key="3">
    <source>
        <dbReference type="ARBA" id="ARBA00022723"/>
    </source>
</evidence>
<dbReference type="InterPro" id="IPR006158">
    <property type="entry name" value="Cobalamin-bd"/>
</dbReference>
<evidence type="ECO:0000256" key="2">
    <source>
        <dbReference type="ARBA" id="ARBA00022691"/>
    </source>
</evidence>
<keyword evidence="2" id="KW-0949">S-adenosyl-L-methionine</keyword>
<evidence type="ECO:0000256" key="4">
    <source>
        <dbReference type="ARBA" id="ARBA00023004"/>
    </source>
</evidence>
<dbReference type="InterPro" id="IPR051198">
    <property type="entry name" value="BchE-like"/>
</dbReference>
<dbReference type="Gene3D" id="3.40.50.280">
    <property type="entry name" value="Cobalamin-binding domain"/>
    <property type="match status" value="1"/>
</dbReference>
<dbReference type="PANTHER" id="PTHR43409">
    <property type="entry name" value="ANAEROBIC MAGNESIUM-PROTOPORPHYRIN IX MONOMETHYL ESTER CYCLASE-RELATED"/>
    <property type="match status" value="1"/>
</dbReference>
<dbReference type="EMBL" id="LAZR01007866">
    <property type="protein sequence ID" value="KKM82413.1"/>
    <property type="molecule type" value="Genomic_DNA"/>
</dbReference>
<gene>
    <name evidence="7" type="ORF">LCGC14_1319750</name>
</gene>
<keyword evidence="3" id="KW-0479">Metal-binding</keyword>
<dbReference type="GO" id="GO:0005829">
    <property type="term" value="C:cytosol"/>
    <property type="evidence" value="ECO:0007669"/>
    <property type="project" value="TreeGrafter"/>
</dbReference>
<dbReference type="AlphaFoldDB" id="A0A0F9KKE3"/>
<organism evidence="7">
    <name type="scientific">marine sediment metagenome</name>
    <dbReference type="NCBI Taxonomy" id="412755"/>
    <lineage>
        <taxon>unclassified sequences</taxon>
        <taxon>metagenomes</taxon>
        <taxon>ecological metagenomes</taxon>
    </lineage>
</organism>
<proteinExistence type="predicted"/>
<evidence type="ECO:0000259" key="6">
    <source>
        <dbReference type="Pfam" id="PF02310"/>
    </source>
</evidence>
<comment type="caution">
    <text evidence="7">The sequence shown here is derived from an EMBL/GenBank/DDBJ whole genome shotgun (WGS) entry which is preliminary data.</text>
</comment>
<accession>A0A0F9KKE3</accession>